<dbReference type="GO" id="GO:0000981">
    <property type="term" value="F:DNA-binding transcription factor activity, RNA polymerase II-specific"/>
    <property type="evidence" value="ECO:0007669"/>
    <property type="project" value="InterPro"/>
</dbReference>
<evidence type="ECO:0000256" key="1">
    <source>
        <dbReference type="ARBA" id="ARBA00004123"/>
    </source>
</evidence>
<reference evidence="5 6" key="1">
    <citation type="journal article" date="2018" name="New Phytol.">
        <title>Comparative genomics and transcriptomics depict ericoid mycorrhizal fungi as versatile saprotrophs and plant mutualists.</title>
        <authorList>
            <person name="Martino E."/>
            <person name="Morin E."/>
            <person name="Grelet G.A."/>
            <person name="Kuo A."/>
            <person name="Kohler A."/>
            <person name="Daghino S."/>
            <person name="Barry K.W."/>
            <person name="Cichocki N."/>
            <person name="Clum A."/>
            <person name="Dockter R.B."/>
            <person name="Hainaut M."/>
            <person name="Kuo R.C."/>
            <person name="LaButti K."/>
            <person name="Lindahl B.D."/>
            <person name="Lindquist E.A."/>
            <person name="Lipzen A."/>
            <person name="Khouja H.R."/>
            <person name="Magnuson J."/>
            <person name="Murat C."/>
            <person name="Ohm R.A."/>
            <person name="Singer S.W."/>
            <person name="Spatafora J.W."/>
            <person name="Wang M."/>
            <person name="Veneault-Fourrey C."/>
            <person name="Henrissat B."/>
            <person name="Grigoriev I.V."/>
            <person name="Martin F.M."/>
            <person name="Perotto S."/>
        </authorList>
    </citation>
    <scope>NUCLEOTIDE SEQUENCE [LARGE SCALE GENOMIC DNA]</scope>
    <source>
        <strain evidence="5 6">ATCC 22711</strain>
    </source>
</reference>
<evidence type="ECO:0000256" key="3">
    <source>
        <dbReference type="SAM" id="MobiDB-lite"/>
    </source>
</evidence>
<dbReference type="PANTHER" id="PTHR37534:SF25">
    <property type="entry name" value="ZN(II)2CYS6 TRANSCRIPTION FACTOR (EUROFUNG)"/>
    <property type="match status" value="1"/>
</dbReference>
<organism evidence="5 6">
    <name type="scientific">Amorphotheca resinae ATCC 22711</name>
    <dbReference type="NCBI Taxonomy" id="857342"/>
    <lineage>
        <taxon>Eukaryota</taxon>
        <taxon>Fungi</taxon>
        <taxon>Dikarya</taxon>
        <taxon>Ascomycota</taxon>
        <taxon>Pezizomycotina</taxon>
        <taxon>Leotiomycetes</taxon>
        <taxon>Helotiales</taxon>
        <taxon>Amorphothecaceae</taxon>
        <taxon>Amorphotheca</taxon>
    </lineage>
</organism>
<dbReference type="CDD" id="cd00067">
    <property type="entry name" value="GAL4"/>
    <property type="match status" value="1"/>
</dbReference>
<feature type="domain" description="Zn(2)-C6 fungal-type" evidence="4">
    <location>
        <begin position="11"/>
        <end position="41"/>
    </location>
</feature>
<dbReference type="InterPro" id="IPR036864">
    <property type="entry name" value="Zn2-C6_fun-type_DNA-bd_sf"/>
</dbReference>
<evidence type="ECO:0000256" key="2">
    <source>
        <dbReference type="ARBA" id="ARBA00023242"/>
    </source>
</evidence>
<dbReference type="Pfam" id="PF00172">
    <property type="entry name" value="Zn_clus"/>
    <property type="match status" value="1"/>
</dbReference>
<dbReference type="InterPro" id="IPR021858">
    <property type="entry name" value="Fun_TF"/>
</dbReference>
<dbReference type="AlphaFoldDB" id="A0A2T3BBL4"/>
<dbReference type="CDD" id="cd12148">
    <property type="entry name" value="fungal_TF_MHR"/>
    <property type="match status" value="1"/>
</dbReference>
<dbReference type="GeneID" id="36575418"/>
<accession>A0A2T3BBL4</accession>
<dbReference type="PROSITE" id="PS00463">
    <property type="entry name" value="ZN2_CY6_FUNGAL_1"/>
    <property type="match status" value="1"/>
</dbReference>
<dbReference type="PROSITE" id="PS50048">
    <property type="entry name" value="ZN2_CY6_FUNGAL_2"/>
    <property type="match status" value="1"/>
</dbReference>
<dbReference type="SMART" id="SM00066">
    <property type="entry name" value="GAL4"/>
    <property type="match status" value="1"/>
</dbReference>
<feature type="compositionally biased region" description="Polar residues" evidence="3">
    <location>
        <begin position="53"/>
        <end position="71"/>
    </location>
</feature>
<proteinExistence type="predicted"/>
<dbReference type="SUPFAM" id="SSF57701">
    <property type="entry name" value="Zn2/Cys6 DNA-binding domain"/>
    <property type="match status" value="1"/>
</dbReference>
<sequence length="597" mass="67050">MSSNRLRSTTGCLTCRQRHVKCDEIRPICRRCQIGARDCVRPEDKPLGKASRKTTSPTPSHGSHWGNVSGSSENIQLLPSLRLSEEANVTSGWGDGPSRYLATQDCIASPRAVEPQVGIPVHNANPALPALSCPPQRTTDILQSCARGTLNQNVSVHCFDGNAAEVPTEPSFVSRDIGILDVQTLQGIQLRVDHSDTRANSPEIADESPSFCVTEREEFLLQHYAKHLGKWFHMSDADRHFSIEVPHLARSSPILLKAVSAFSARHLSFIGGYDPRVAEDFHEQCIRLLIPALSDPECATNDTILAALVLLRLYEHMTVSETGKDNERHLGGISALVASAIHSPWSSSGSGLQRASFWGYFRQCIYAACVHRQPLKFDISSYKIEMRLFTPSVGIMATVEEEAEWCRWITWILAEVVDFCFGTKAQTSIHDAKKAWHSLLRKVEMWDTNKPKTFLPVGINERDLDKGQWFPERWYGSEWHAMANMHYLTARILLDVHDPLIRNVSIGDFGFLRARQQLESKVISNARAICGICLANPGNVATIFTLCHAIFAFASFFSETEERKLLIHILRRAEKEDGWPTTWIINALKIDWDWEDN</sequence>
<dbReference type="Gene3D" id="4.10.240.10">
    <property type="entry name" value="Zn(2)-C6 fungal-type DNA-binding domain"/>
    <property type="match status" value="1"/>
</dbReference>
<evidence type="ECO:0000259" key="4">
    <source>
        <dbReference type="PROSITE" id="PS50048"/>
    </source>
</evidence>
<dbReference type="OrthoDB" id="5319341at2759"/>
<dbReference type="GO" id="GO:0045944">
    <property type="term" value="P:positive regulation of transcription by RNA polymerase II"/>
    <property type="evidence" value="ECO:0007669"/>
    <property type="project" value="TreeGrafter"/>
</dbReference>
<dbReference type="GO" id="GO:0000976">
    <property type="term" value="F:transcription cis-regulatory region binding"/>
    <property type="evidence" value="ECO:0007669"/>
    <property type="project" value="TreeGrafter"/>
</dbReference>
<dbReference type="GO" id="GO:0005634">
    <property type="term" value="C:nucleus"/>
    <property type="evidence" value="ECO:0007669"/>
    <property type="project" value="UniProtKB-SubCell"/>
</dbReference>
<evidence type="ECO:0000313" key="6">
    <source>
        <dbReference type="Proteomes" id="UP000241818"/>
    </source>
</evidence>
<dbReference type="STRING" id="857342.A0A2T3BBL4"/>
<dbReference type="InParanoid" id="A0A2T3BBL4"/>
<keyword evidence="2" id="KW-0539">Nucleus</keyword>
<dbReference type="RefSeq" id="XP_024724305.1">
    <property type="nucleotide sequence ID" value="XM_024867337.1"/>
</dbReference>
<protein>
    <recommendedName>
        <fullName evidence="4">Zn(2)-C6 fungal-type domain-containing protein</fullName>
    </recommendedName>
</protein>
<dbReference type="InterPro" id="IPR001138">
    <property type="entry name" value="Zn2Cys6_DnaBD"/>
</dbReference>
<feature type="region of interest" description="Disordered" evidence="3">
    <location>
        <begin position="43"/>
        <end position="71"/>
    </location>
</feature>
<comment type="subcellular location">
    <subcellularLocation>
        <location evidence="1">Nucleus</location>
    </subcellularLocation>
</comment>
<name>A0A2T3BBL4_AMORE</name>
<dbReference type="EMBL" id="KZ679007">
    <property type="protein sequence ID" value="PSS25706.1"/>
    <property type="molecule type" value="Genomic_DNA"/>
</dbReference>
<dbReference type="GO" id="GO:0008270">
    <property type="term" value="F:zinc ion binding"/>
    <property type="evidence" value="ECO:0007669"/>
    <property type="project" value="InterPro"/>
</dbReference>
<dbReference type="Pfam" id="PF11951">
    <property type="entry name" value="Fungal_trans_2"/>
    <property type="match status" value="1"/>
</dbReference>
<evidence type="ECO:0000313" key="5">
    <source>
        <dbReference type="EMBL" id="PSS25706.1"/>
    </source>
</evidence>
<dbReference type="Proteomes" id="UP000241818">
    <property type="component" value="Unassembled WGS sequence"/>
</dbReference>
<gene>
    <name evidence="5" type="ORF">M430DRAFT_39753</name>
</gene>
<keyword evidence="6" id="KW-1185">Reference proteome</keyword>
<dbReference type="PANTHER" id="PTHR37534">
    <property type="entry name" value="TRANSCRIPTIONAL ACTIVATOR PROTEIN UGA3"/>
    <property type="match status" value="1"/>
</dbReference>